<evidence type="ECO:0000313" key="1">
    <source>
        <dbReference type="EMBL" id="ABO51167.1"/>
    </source>
</evidence>
<accession>A4J7W4</accession>
<gene>
    <name evidence="1" type="ordered locus">Dred_2661</name>
</gene>
<reference evidence="1 2" key="1">
    <citation type="submission" date="2007-03" db="EMBL/GenBank/DDBJ databases">
        <title>Complete sequence of Desulfotomaculum reducens MI-1.</title>
        <authorList>
            <consortium name="US DOE Joint Genome Institute"/>
            <person name="Copeland A."/>
            <person name="Lucas S."/>
            <person name="Lapidus A."/>
            <person name="Barry K."/>
            <person name="Detter J.C."/>
            <person name="Glavina del Rio T."/>
            <person name="Hammon N."/>
            <person name="Israni S."/>
            <person name="Dalin E."/>
            <person name="Tice H."/>
            <person name="Pitluck S."/>
            <person name="Sims D."/>
            <person name="Brettin T."/>
            <person name="Bruce D."/>
            <person name="Han C."/>
            <person name="Tapia R."/>
            <person name="Schmutz J."/>
            <person name="Larimer F."/>
            <person name="Land M."/>
            <person name="Hauser L."/>
            <person name="Kyrpides N."/>
            <person name="Kim E."/>
            <person name="Tebo B.M."/>
            <person name="Richardson P."/>
        </authorList>
    </citation>
    <scope>NUCLEOTIDE SEQUENCE [LARGE SCALE GENOMIC DNA]</scope>
    <source>
        <strain evidence="1 2">MI-1</strain>
    </source>
</reference>
<dbReference type="AlphaFoldDB" id="A4J7W4"/>
<dbReference type="HOGENOM" id="CLU_1692685_0_0_9"/>
<dbReference type="OrthoDB" id="1786967at2"/>
<dbReference type="Proteomes" id="UP000001556">
    <property type="component" value="Chromosome"/>
</dbReference>
<keyword evidence="2" id="KW-1185">Reference proteome</keyword>
<proteinExistence type="predicted"/>
<dbReference type="EMBL" id="CP000612">
    <property type="protein sequence ID" value="ABO51167.1"/>
    <property type="molecule type" value="Genomic_DNA"/>
</dbReference>
<protein>
    <submittedName>
        <fullName evidence="1">Uncharacterized protein</fullName>
    </submittedName>
</protein>
<organism evidence="1 2">
    <name type="scientific">Desulforamulus reducens (strain ATCC BAA-1160 / DSM 100696 / MI-1)</name>
    <name type="common">Desulfotomaculum reducens</name>
    <dbReference type="NCBI Taxonomy" id="349161"/>
    <lineage>
        <taxon>Bacteria</taxon>
        <taxon>Bacillati</taxon>
        <taxon>Bacillota</taxon>
        <taxon>Clostridia</taxon>
        <taxon>Eubacteriales</taxon>
        <taxon>Peptococcaceae</taxon>
        <taxon>Desulforamulus</taxon>
    </lineage>
</organism>
<dbReference type="KEGG" id="drm:Dred_2661"/>
<evidence type="ECO:0000313" key="2">
    <source>
        <dbReference type="Proteomes" id="UP000001556"/>
    </source>
</evidence>
<sequence>MFCQLDQVKQILDMASAVKNILKEERFLNIDLDRKSCSILYGLLLLKDYDVFIQRGTVSFEGREFPHHWTEIYLDGEAFILDINLVSSAKVENRSEDIYFMPEEDAVKDYGYQALQEYGWKKEDCQREIWQRVLKELNISKNVDQVLEEIEEYSL</sequence>
<dbReference type="RefSeq" id="WP_011878964.1">
    <property type="nucleotide sequence ID" value="NC_009253.1"/>
</dbReference>
<name>A4J7W4_DESRM</name>